<accession>A0AAJ1V7K0</accession>
<evidence type="ECO:0000313" key="1">
    <source>
        <dbReference type="EMBL" id="MDM1070925.1"/>
    </source>
</evidence>
<reference evidence="1" key="1">
    <citation type="submission" date="2020-06" db="EMBL/GenBank/DDBJ databases">
        <authorList>
            <person name="Dong N."/>
        </authorList>
    </citation>
    <scope>NUCLEOTIDE SEQUENCE</scope>
    <source>
        <strain evidence="1">R655-4</strain>
    </source>
</reference>
<dbReference type="RefSeq" id="WP_286491338.1">
    <property type="nucleotide sequence ID" value="NZ_JACAGJ010000001.1"/>
</dbReference>
<organism evidence="1 2">
    <name type="scientific">Empedobacter brevis</name>
    <dbReference type="NCBI Taxonomy" id="247"/>
    <lineage>
        <taxon>Bacteria</taxon>
        <taxon>Pseudomonadati</taxon>
        <taxon>Bacteroidota</taxon>
        <taxon>Flavobacteriia</taxon>
        <taxon>Flavobacteriales</taxon>
        <taxon>Weeksellaceae</taxon>
        <taxon>Empedobacter</taxon>
    </lineage>
</organism>
<dbReference type="PROSITE" id="PS51257">
    <property type="entry name" value="PROKAR_LIPOPROTEIN"/>
    <property type="match status" value="1"/>
</dbReference>
<reference evidence="1" key="2">
    <citation type="journal article" date="2022" name="Sci. Total Environ.">
        <title>Prevalence, transmission, and molecular epidemiology of tet(X)-positive bacteria among humans, animals, and environmental niches in China: An epidemiological, and genomic-based study.</title>
        <authorList>
            <person name="Dong N."/>
            <person name="Zeng Y."/>
            <person name="Cai C."/>
            <person name="Sun C."/>
            <person name="Lu J."/>
            <person name="Liu C."/>
            <person name="Zhou H."/>
            <person name="Sun Q."/>
            <person name="Shu L."/>
            <person name="Wang H."/>
            <person name="Wang Y."/>
            <person name="Wang S."/>
            <person name="Wu C."/>
            <person name="Chan E.W."/>
            <person name="Chen G."/>
            <person name="Shen Z."/>
            <person name="Chen S."/>
            <person name="Zhang R."/>
        </authorList>
    </citation>
    <scope>NUCLEOTIDE SEQUENCE</scope>
    <source>
        <strain evidence="1">R655-4</strain>
    </source>
</reference>
<dbReference type="AlphaFoldDB" id="A0AAJ1V7K0"/>
<protein>
    <recommendedName>
        <fullName evidence="3">Lipoprotein</fullName>
    </recommendedName>
</protein>
<comment type="caution">
    <text evidence="1">The sequence shown here is derived from an EMBL/GenBank/DDBJ whole genome shotgun (WGS) entry which is preliminary data.</text>
</comment>
<gene>
    <name evidence="1" type="ORF">HX001_00295</name>
</gene>
<evidence type="ECO:0000313" key="2">
    <source>
        <dbReference type="Proteomes" id="UP001170959"/>
    </source>
</evidence>
<evidence type="ECO:0008006" key="3">
    <source>
        <dbReference type="Google" id="ProtNLM"/>
    </source>
</evidence>
<name>A0AAJ1V7K0_9FLAO</name>
<proteinExistence type="predicted"/>
<dbReference type="Proteomes" id="UP001170959">
    <property type="component" value="Unassembled WGS sequence"/>
</dbReference>
<dbReference type="EMBL" id="JACAGJ010000001">
    <property type="protein sequence ID" value="MDM1070925.1"/>
    <property type="molecule type" value="Genomic_DNA"/>
</dbReference>
<sequence>MRTILLLIFGLIILFSCNNEDDVQNTVYKNEYERRFIIFQDSLENSIVKDSGTIRVSKNNNLYKFDFELMNQTKIDPIENIQMEMTGSNSLRNINWTPTKFIMLSRDSINISYQDGKRYWLVNAIK</sequence>